<name>A0ABS3QAX7_9BACT</name>
<evidence type="ECO:0000256" key="1">
    <source>
        <dbReference type="SAM" id="Phobius"/>
    </source>
</evidence>
<dbReference type="EMBL" id="JAGETZ010000002">
    <property type="protein sequence ID" value="MBO2008317.1"/>
    <property type="molecule type" value="Genomic_DNA"/>
</dbReference>
<gene>
    <name evidence="2" type="ORF">J4E00_04585</name>
</gene>
<keyword evidence="3" id="KW-1185">Reference proteome</keyword>
<accession>A0ABS3QAX7</accession>
<feature type="transmembrane region" description="Helical" evidence="1">
    <location>
        <begin position="231"/>
        <end position="246"/>
    </location>
</feature>
<feature type="transmembrane region" description="Helical" evidence="1">
    <location>
        <begin position="60"/>
        <end position="81"/>
    </location>
</feature>
<dbReference type="Proteomes" id="UP000664369">
    <property type="component" value="Unassembled WGS sequence"/>
</dbReference>
<evidence type="ECO:0000313" key="2">
    <source>
        <dbReference type="EMBL" id="MBO2008317.1"/>
    </source>
</evidence>
<feature type="transmembrane region" description="Helical" evidence="1">
    <location>
        <begin position="180"/>
        <end position="200"/>
    </location>
</feature>
<keyword evidence="1" id="KW-0472">Membrane</keyword>
<feature type="transmembrane region" description="Helical" evidence="1">
    <location>
        <begin position="206"/>
        <end position="224"/>
    </location>
</feature>
<feature type="transmembrane region" description="Helical" evidence="1">
    <location>
        <begin position="414"/>
        <end position="435"/>
    </location>
</feature>
<protein>
    <recommendedName>
        <fullName evidence="4">Glycosyltransferase RgtA/B/C/D-like domain-containing protein</fullName>
    </recommendedName>
</protein>
<keyword evidence="1" id="KW-1133">Transmembrane helix</keyword>
<evidence type="ECO:0008006" key="4">
    <source>
        <dbReference type="Google" id="ProtNLM"/>
    </source>
</evidence>
<dbReference type="RefSeq" id="WP_208173859.1">
    <property type="nucleotide sequence ID" value="NZ_JAGETZ010000002.1"/>
</dbReference>
<sequence length="640" mass="72739">MLSSYQKTSSSQPAASTRRPWPWSKLAVGLVTVVLLRLFVSVDNWQEYRVTKYDVFGYYLYLPAKFIYHDLAGLSFVPAIIDQYQLTNRGNPAHPLGNFEVSRARTEPDRYVIKYTMGLAILYFPFFETAHLYTTNFSHYSPDGYSPPYQIAAYLAGLVYALVGLLVLRRFLRYYFSDGLTAALLIIAYCGTNYLCYSSFRGLYSHNFLFALHATTLLLTHLWVQQPRQRYALGLSVSIGLAILIRPTEIIIGLVPLLLGVASLAGLRTRLQLLWQQRGQLLLFGFGVGLIWLPQLLYWHHMSGHWFYDSYPGESFNFKHPKLKSGIYSFNNGWLTYTPVMGLSLIGIAVLWWRRRDTFWLMCSYLALHLWISFSWWCWWYMDSFGSRAMVQTYPLLCLPLGYLLREMFQQGRVITMVTAVLLAGFVGLNCFQFWQLQNGIFVSEYMTQRYYLGILGRTQLTKDILAKFDTNEPDPPQASKGFAPVFVDHFDKGTGTGYTADHLSAGQAPGFRLDGQNRYSPAFRSTLGGMSAAPGQWVQASVQAFFPDKEYNINQMPGLVIEWQRGGQPLKWQSVRITNKVGPVSTVYGGTAGVWDTVAFTSQIPTDAQPGDQLAVYVRNDQSDKALFIDDLTVSVIKP</sequence>
<feature type="transmembrane region" description="Helical" evidence="1">
    <location>
        <begin position="281"/>
        <end position="299"/>
    </location>
</feature>
<feature type="transmembrane region" description="Helical" evidence="1">
    <location>
        <begin position="151"/>
        <end position="168"/>
    </location>
</feature>
<proteinExistence type="predicted"/>
<feature type="transmembrane region" description="Helical" evidence="1">
    <location>
        <begin position="112"/>
        <end position="131"/>
    </location>
</feature>
<reference evidence="2 3" key="1">
    <citation type="submission" date="2021-03" db="EMBL/GenBank/DDBJ databases">
        <authorList>
            <person name="Kim M.K."/>
        </authorList>
    </citation>
    <scope>NUCLEOTIDE SEQUENCE [LARGE SCALE GENOMIC DNA]</scope>
    <source>
        <strain evidence="2 3">BT442</strain>
    </source>
</reference>
<evidence type="ECO:0000313" key="3">
    <source>
        <dbReference type="Proteomes" id="UP000664369"/>
    </source>
</evidence>
<feature type="transmembrane region" description="Helical" evidence="1">
    <location>
        <begin position="334"/>
        <end position="352"/>
    </location>
</feature>
<comment type="caution">
    <text evidence="2">The sequence shown here is derived from an EMBL/GenBank/DDBJ whole genome shotgun (WGS) entry which is preliminary data.</text>
</comment>
<keyword evidence="1" id="KW-0812">Transmembrane</keyword>
<feature type="transmembrane region" description="Helical" evidence="1">
    <location>
        <begin position="359"/>
        <end position="382"/>
    </location>
</feature>
<organism evidence="2 3">
    <name type="scientific">Hymenobacter negativus</name>
    <dbReference type="NCBI Taxonomy" id="2795026"/>
    <lineage>
        <taxon>Bacteria</taxon>
        <taxon>Pseudomonadati</taxon>
        <taxon>Bacteroidota</taxon>
        <taxon>Cytophagia</taxon>
        <taxon>Cytophagales</taxon>
        <taxon>Hymenobacteraceae</taxon>
        <taxon>Hymenobacter</taxon>
    </lineage>
</organism>
<feature type="transmembrane region" description="Helical" evidence="1">
    <location>
        <begin position="388"/>
        <end position="405"/>
    </location>
</feature>
<feature type="transmembrane region" description="Helical" evidence="1">
    <location>
        <begin position="252"/>
        <end position="269"/>
    </location>
</feature>
<feature type="transmembrane region" description="Helical" evidence="1">
    <location>
        <begin position="21"/>
        <end position="40"/>
    </location>
</feature>